<keyword evidence="5" id="KW-1185">Reference proteome</keyword>
<dbReference type="InterPro" id="IPR028098">
    <property type="entry name" value="Glyco_trans_4-like_N"/>
</dbReference>
<dbReference type="SUPFAM" id="SSF53756">
    <property type="entry name" value="UDP-Glycosyltransferase/glycogen phosphorylase"/>
    <property type="match status" value="1"/>
</dbReference>
<dbReference type="Proteomes" id="UP000644610">
    <property type="component" value="Unassembled WGS sequence"/>
</dbReference>
<dbReference type="Pfam" id="PF13692">
    <property type="entry name" value="Glyco_trans_1_4"/>
    <property type="match status" value="1"/>
</dbReference>
<dbReference type="AlphaFoldDB" id="A0A8J3XPR1"/>
<keyword evidence="2" id="KW-0808">Transferase</keyword>
<dbReference type="GO" id="GO:0016757">
    <property type="term" value="F:glycosyltransferase activity"/>
    <property type="evidence" value="ECO:0007669"/>
    <property type="project" value="UniProtKB-KW"/>
</dbReference>
<gene>
    <name evidence="4" type="ORF">Psi02_40850</name>
</gene>
<organism evidence="4 5">
    <name type="scientific">Planotetraspora silvatica</name>
    <dbReference type="NCBI Taxonomy" id="234614"/>
    <lineage>
        <taxon>Bacteria</taxon>
        <taxon>Bacillati</taxon>
        <taxon>Actinomycetota</taxon>
        <taxon>Actinomycetes</taxon>
        <taxon>Streptosporangiales</taxon>
        <taxon>Streptosporangiaceae</taxon>
        <taxon>Planotetraspora</taxon>
    </lineage>
</organism>
<proteinExistence type="predicted"/>
<protein>
    <submittedName>
        <fullName evidence="4">GDP-mannose-dependent alpha-(1-6)-phosphatidylinositol dimannoside mannosyltransferase</fullName>
    </submittedName>
</protein>
<dbReference type="Pfam" id="PF13579">
    <property type="entry name" value="Glyco_trans_4_4"/>
    <property type="match status" value="1"/>
</dbReference>
<dbReference type="GO" id="GO:1901137">
    <property type="term" value="P:carbohydrate derivative biosynthetic process"/>
    <property type="evidence" value="ECO:0007669"/>
    <property type="project" value="UniProtKB-ARBA"/>
</dbReference>
<evidence type="ECO:0000259" key="3">
    <source>
        <dbReference type="Pfam" id="PF13579"/>
    </source>
</evidence>
<evidence type="ECO:0000313" key="5">
    <source>
        <dbReference type="Proteomes" id="UP000644610"/>
    </source>
</evidence>
<dbReference type="EMBL" id="BOOQ01000026">
    <property type="protein sequence ID" value="GII47661.1"/>
    <property type="molecule type" value="Genomic_DNA"/>
</dbReference>
<evidence type="ECO:0000256" key="2">
    <source>
        <dbReference type="ARBA" id="ARBA00022679"/>
    </source>
</evidence>
<comment type="caution">
    <text evidence="4">The sequence shown here is derived from an EMBL/GenBank/DDBJ whole genome shotgun (WGS) entry which is preliminary data.</text>
</comment>
<dbReference type="PANTHER" id="PTHR45947">
    <property type="entry name" value="SULFOQUINOVOSYL TRANSFERASE SQD2"/>
    <property type="match status" value="1"/>
</dbReference>
<keyword evidence="1 4" id="KW-0328">Glycosyltransferase</keyword>
<dbReference type="PANTHER" id="PTHR45947:SF3">
    <property type="entry name" value="SULFOQUINOVOSYL TRANSFERASE SQD2"/>
    <property type="match status" value="1"/>
</dbReference>
<feature type="domain" description="Glycosyltransferase subfamily 4-like N-terminal" evidence="3">
    <location>
        <begin position="25"/>
        <end position="200"/>
    </location>
</feature>
<name>A0A8J3XPR1_9ACTN</name>
<dbReference type="InterPro" id="IPR050194">
    <property type="entry name" value="Glycosyltransferase_grp1"/>
</dbReference>
<accession>A0A8J3XPR1</accession>
<sequence>MLVLRLPGWNMRIVRLANFIAPRSGGLRTALNELGAGYEAAGHEAVLVIPGPEAGRRDTPSGQIITVPGPVVPGSGGYRVITARRSLRRLLDDLAPDRLEVSDRTTLRWTGRWARSRGVRSLMVSHESLDGLLRLFAPRFLPAFPGSGDARADRAERIVRGLADRLNRRTAADFDMVVCTTEWAAAEFRRLNVPNLMRVPLGVDLARFSPERHDPELRRRFAAPGEPLLVHCSRLSPEKRPDRPIEALRELRRRGVPAVLVVAGDGPRRAALEARADGLPVRFLGHVSDRDLLARLLATADVAIAPGPVETFGLAALEALSSGTPVVVSRESALPEVIGESGVAVGDDPGEYADAVRLLLAGEERHRRDGARRQAERFDWPGSADGFLRAHGLANLIGGRR</sequence>
<evidence type="ECO:0000256" key="1">
    <source>
        <dbReference type="ARBA" id="ARBA00022676"/>
    </source>
</evidence>
<reference evidence="4" key="1">
    <citation type="submission" date="2021-01" db="EMBL/GenBank/DDBJ databases">
        <title>Whole genome shotgun sequence of Planotetraspora silvatica NBRC 100141.</title>
        <authorList>
            <person name="Komaki H."/>
            <person name="Tamura T."/>
        </authorList>
    </citation>
    <scope>NUCLEOTIDE SEQUENCE</scope>
    <source>
        <strain evidence="4">NBRC 100141</strain>
    </source>
</reference>
<evidence type="ECO:0000313" key="4">
    <source>
        <dbReference type="EMBL" id="GII47661.1"/>
    </source>
</evidence>
<dbReference type="Gene3D" id="3.40.50.2000">
    <property type="entry name" value="Glycogen Phosphorylase B"/>
    <property type="match status" value="2"/>
</dbReference>